<dbReference type="InterPro" id="IPR052024">
    <property type="entry name" value="Methanogen_methyltrans"/>
</dbReference>
<dbReference type="GO" id="GO:0004853">
    <property type="term" value="F:uroporphyrinogen decarboxylase activity"/>
    <property type="evidence" value="ECO:0007669"/>
    <property type="project" value="InterPro"/>
</dbReference>
<evidence type="ECO:0000313" key="3">
    <source>
        <dbReference type="Proteomes" id="UP000236394"/>
    </source>
</evidence>
<dbReference type="EMBL" id="NBZD01000001">
    <property type="protein sequence ID" value="PNH19897.1"/>
    <property type="molecule type" value="Genomic_DNA"/>
</dbReference>
<dbReference type="PANTHER" id="PTHR47099:SF1">
    <property type="entry name" value="METHYLCOBAMIDE:COM METHYLTRANSFERASE MTBA"/>
    <property type="match status" value="1"/>
</dbReference>
<comment type="caution">
    <text evidence="2">The sequence shown here is derived from an EMBL/GenBank/DDBJ whole genome shotgun (WGS) entry which is preliminary data.</text>
</comment>
<dbReference type="SUPFAM" id="SSF51726">
    <property type="entry name" value="UROD/MetE-like"/>
    <property type="match status" value="1"/>
</dbReference>
<evidence type="ECO:0000259" key="1">
    <source>
        <dbReference type="Pfam" id="PF01208"/>
    </source>
</evidence>
<organism evidence="2 3">
    <name type="scientific">Mageeibacillus indolicus</name>
    <dbReference type="NCBI Taxonomy" id="884684"/>
    <lineage>
        <taxon>Bacteria</taxon>
        <taxon>Bacillati</taxon>
        <taxon>Bacillota</taxon>
        <taxon>Clostridia</taxon>
        <taxon>Eubacteriales</taxon>
        <taxon>Oscillospiraceae</taxon>
        <taxon>Mageeibacillus</taxon>
    </lineage>
</organism>
<protein>
    <submittedName>
        <fullName evidence="2">Uroporphyrinogen decarboxylase</fullName>
    </submittedName>
</protein>
<dbReference type="Gene3D" id="3.20.20.210">
    <property type="match status" value="1"/>
</dbReference>
<reference evidence="3" key="1">
    <citation type="submission" date="2017-04" db="EMBL/GenBank/DDBJ databases">
        <authorList>
            <person name="Bumgarner R.E."/>
            <person name="Fredricks D.N."/>
            <person name="Srinivasan S."/>
        </authorList>
    </citation>
    <scope>NUCLEOTIDE SEQUENCE [LARGE SCALE GENOMIC DNA]</scope>
    <source>
        <strain evidence="3">KA00405</strain>
    </source>
</reference>
<dbReference type="Pfam" id="PF01208">
    <property type="entry name" value="URO-D"/>
    <property type="match status" value="1"/>
</dbReference>
<proteinExistence type="predicted"/>
<dbReference type="RefSeq" id="WP_012993185.1">
    <property type="nucleotide sequence ID" value="NZ_NBZD01000001.1"/>
</dbReference>
<sequence>MDRKELMTRYLDGGKLDRVPVSFWYHFVSFHDHHCGLTDPTVLPRVIAGQKKAYLDMKPDLVKIMSDGFFGHPAMTEGLISTTDDVKRISRCGENHPWIVKQVEYVSEITNFVNGEAFTYYNIFSPLQYIRLKFEEYDEDMEKFCRLFRSDPEAMEAAGREIAADVSVLIDKLFSETKVDGIYYSVQSLQDKSLGKDFHDKYVRPLDLLILDKILKYTDNIILHICGYGNYTNDLRLYRDYPAKIFNWATHSEHVSLKEGKEILEHNMVLGGFDNSQGSILYSGSYDDLKKYVYELLDSAGTDGVILGADCTISADIDKNRLEYIRKIAQEYVSEH</sequence>
<feature type="domain" description="Uroporphyrinogen decarboxylase (URO-D)" evidence="1">
    <location>
        <begin position="73"/>
        <end position="332"/>
    </location>
</feature>
<dbReference type="InterPro" id="IPR000257">
    <property type="entry name" value="Uroporphyrinogen_deCOase"/>
</dbReference>
<dbReference type="PANTHER" id="PTHR47099">
    <property type="entry name" value="METHYLCOBAMIDE:COM METHYLTRANSFERASE MTBA"/>
    <property type="match status" value="1"/>
</dbReference>
<evidence type="ECO:0000313" key="2">
    <source>
        <dbReference type="EMBL" id="PNH19897.1"/>
    </source>
</evidence>
<name>A0A2J8B548_9FIRM</name>
<gene>
    <name evidence="2" type="ORF">B7R76_03230</name>
</gene>
<dbReference type="AlphaFoldDB" id="A0A2J8B548"/>
<dbReference type="InterPro" id="IPR038071">
    <property type="entry name" value="UROD/MetE-like_sf"/>
</dbReference>
<dbReference type="GO" id="GO:0006779">
    <property type="term" value="P:porphyrin-containing compound biosynthetic process"/>
    <property type="evidence" value="ECO:0007669"/>
    <property type="project" value="InterPro"/>
</dbReference>
<accession>A0A2J8B548</accession>
<dbReference type="OMA" id="VGFWFHF"/>
<dbReference type="Proteomes" id="UP000236394">
    <property type="component" value="Unassembled WGS sequence"/>
</dbReference>